<accession>A0ABN3QN43</accession>
<dbReference type="EMBL" id="BAAATD010000015">
    <property type="protein sequence ID" value="GAA2630531.1"/>
    <property type="molecule type" value="Genomic_DNA"/>
</dbReference>
<evidence type="ECO:0000313" key="2">
    <source>
        <dbReference type="EMBL" id="GAA2630531.1"/>
    </source>
</evidence>
<keyword evidence="1" id="KW-0812">Transmembrane</keyword>
<proteinExistence type="predicted"/>
<evidence type="ECO:0000256" key="1">
    <source>
        <dbReference type="SAM" id="Phobius"/>
    </source>
</evidence>
<keyword evidence="1" id="KW-1133">Transmembrane helix</keyword>
<gene>
    <name evidence="2" type="ORF">GCM10010411_80460</name>
</gene>
<reference evidence="2 3" key="1">
    <citation type="journal article" date="2019" name="Int. J. Syst. Evol. Microbiol.">
        <title>The Global Catalogue of Microorganisms (GCM) 10K type strain sequencing project: providing services to taxonomists for standard genome sequencing and annotation.</title>
        <authorList>
            <consortium name="The Broad Institute Genomics Platform"/>
            <consortium name="The Broad Institute Genome Sequencing Center for Infectious Disease"/>
            <person name="Wu L."/>
            <person name="Ma J."/>
        </authorList>
    </citation>
    <scope>NUCLEOTIDE SEQUENCE [LARGE SCALE GENOMIC DNA]</scope>
    <source>
        <strain evidence="2 3">JCM 6833</strain>
    </source>
</reference>
<comment type="caution">
    <text evidence="2">The sequence shown here is derived from an EMBL/GenBank/DDBJ whole genome shotgun (WGS) entry which is preliminary data.</text>
</comment>
<dbReference type="Proteomes" id="UP001501509">
    <property type="component" value="Unassembled WGS sequence"/>
</dbReference>
<keyword evidence="3" id="KW-1185">Reference proteome</keyword>
<name>A0ABN3QN43_9ACTN</name>
<evidence type="ECO:0008006" key="4">
    <source>
        <dbReference type="Google" id="ProtNLM"/>
    </source>
</evidence>
<feature type="transmembrane region" description="Helical" evidence="1">
    <location>
        <begin position="181"/>
        <end position="201"/>
    </location>
</feature>
<keyword evidence="1" id="KW-0472">Membrane</keyword>
<evidence type="ECO:0000313" key="3">
    <source>
        <dbReference type="Proteomes" id="UP001501509"/>
    </source>
</evidence>
<sequence>MSYFDELAACLRERGVPDAEIRGTVDDLAAYTAESGADPVEEFGPAADFAGELTAGGAPADAPAPDAEIWRFHADAFNEMRWLNEFGDQGWELEGYDLKHGFTCRRDRERPQRWEYHREMVPTLRRNAVAERLAPDGWEPAVAWTVWMYFKRPKSASVGPAGELDATPDAPARRVFWSKRFYVLLAVYALFAAVVLPWIALSGDPSTAIGFVTGAVLGPLLIAVPMAWTRWRARSRR</sequence>
<protein>
    <recommendedName>
        <fullName evidence="4">DUF2812 domain-containing protein</fullName>
    </recommendedName>
</protein>
<feature type="transmembrane region" description="Helical" evidence="1">
    <location>
        <begin position="207"/>
        <end position="228"/>
    </location>
</feature>
<dbReference type="RefSeq" id="WP_344547760.1">
    <property type="nucleotide sequence ID" value="NZ_BAAATD010000015.1"/>
</dbReference>
<organism evidence="2 3">
    <name type="scientific">Actinomadura fulvescens</name>
    <dbReference type="NCBI Taxonomy" id="46160"/>
    <lineage>
        <taxon>Bacteria</taxon>
        <taxon>Bacillati</taxon>
        <taxon>Actinomycetota</taxon>
        <taxon>Actinomycetes</taxon>
        <taxon>Streptosporangiales</taxon>
        <taxon>Thermomonosporaceae</taxon>
        <taxon>Actinomadura</taxon>
    </lineage>
</organism>